<dbReference type="PANTHER" id="PTHR43794:SF11">
    <property type="entry name" value="AMIDOHYDROLASE-RELATED DOMAIN-CONTAINING PROTEIN"/>
    <property type="match status" value="1"/>
</dbReference>
<proteinExistence type="predicted"/>
<keyword evidence="4" id="KW-1185">Reference proteome</keyword>
<dbReference type="PANTHER" id="PTHR43794">
    <property type="entry name" value="AMINOHYDROLASE SSNA-RELATED"/>
    <property type="match status" value="1"/>
</dbReference>
<dbReference type="GO" id="GO:0016810">
    <property type="term" value="F:hydrolase activity, acting on carbon-nitrogen (but not peptide) bonds"/>
    <property type="evidence" value="ECO:0007669"/>
    <property type="project" value="InterPro"/>
</dbReference>
<name>A0A423W7E3_CYTCH</name>
<dbReference type="AlphaFoldDB" id="A0A423W7E3"/>
<keyword evidence="1" id="KW-0378">Hydrolase</keyword>
<dbReference type="OrthoDB" id="194468at2759"/>
<dbReference type="EMBL" id="LJZO01000011">
    <property type="protein sequence ID" value="ROV99255.1"/>
    <property type="molecule type" value="Genomic_DNA"/>
</dbReference>
<dbReference type="SUPFAM" id="SSF51556">
    <property type="entry name" value="Metallo-dependent hydrolases"/>
    <property type="match status" value="1"/>
</dbReference>
<dbReference type="Gene3D" id="2.30.40.10">
    <property type="entry name" value="Urease, subunit C, domain 1"/>
    <property type="match status" value="1"/>
</dbReference>
<protein>
    <recommendedName>
        <fullName evidence="2">Amidohydrolase-related domain-containing protein</fullName>
    </recommendedName>
</protein>
<reference evidence="3 4" key="1">
    <citation type="submission" date="2015-09" db="EMBL/GenBank/DDBJ databases">
        <title>Host preference determinants of Valsa canker pathogens revealed by comparative genomics.</title>
        <authorList>
            <person name="Yin Z."/>
            <person name="Huang L."/>
        </authorList>
    </citation>
    <scope>NUCLEOTIDE SEQUENCE [LARGE SCALE GENOMIC DNA]</scope>
    <source>
        <strain evidence="3 4">YSFL</strain>
    </source>
</reference>
<evidence type="ECO:0000313" key="3">
    <source>
        <dbReference type="EMBL" id="ROV99255.1"/>
    </source>
</evidence>
<dbReference type="STRING" id="252740.A0A423W7E3"/>
<evidence type="ECO:0000259" key="2">
    <source>
        <dbReference type="Pfam" id="PF01979"/>
    </source>
</evidence>
<dbReference type="Gene3D" id="3.20.20.140">
    <property type="entry name" value="Metal-dependent hydrolases"/>
    <property type="match status" value="1"/>
</dbReference>
<dbReference type="SUPFAM" id="SSF51338">
    <property type="entry name" value="Composite domain of metallo-dependent hydrolases"/>
    <property type="match status" value="1"/>
</dbReference>
<dbReference type="Proteomes" id="UP000284375">
    <property type="component" value="Unassembled WGS sequence"/>
</dbReference>
<sequence>MGRRIIITNATILTLDAKDTFFYPGVLEVRDDRIHDIYEGPTAGEDDYDGETEVIDGTDKLVMPGLVDLHFHTSIAKARAMTHPCPIAPLLPSTLPGYGDDAPLWEYLDQIWYPSIRALTPSTARLAALYSYATALKSGTTTVNDMYRHLGSLASAAEQVGIRAVLACDVALPEHRLDSVADNVAAFREHHGRAGGRVSVWLGLEWLPLADGPLLADVGAAMRELGTGLHVHLCESGTEVQDSRSRFAGLRPVEVAHRAGLLGPRTVAAHCVHLSDGEVALLAETGTSVSINSGSNAKLGNGVARLQDLARAGVNLGMGVDACECHNSVDMFEEMKITSYMQRALHQDPAMGQPGQMLRMATANGARALGIDAGTIEVGKKADVIVIDLKKDMMFTPLLKSPLKERRRQLESHLVFGCNGTGVEMVIVDGRVVVRDRKVVGVDEEAIRKEMDDVFAAMVDEMERNKQIRDK</sequence>
<comment type="caution">
    <text evidence="3">The sequence shown here is derived from an EMBL/GenBank/DDBJ whole genome shotgun (WGS) entry which is preliminary data.</text>
</comment>
<dbReference type="Pfam" id="PF01979">
    <property type="entry name" value="Amidohydro_1"/>
    <property type="match status" value="1"/>
</dbReference>
<dbReference type="InterPro" id="IPR050287">
    <property type="entry name" value="MTA/SAH_deaminase"/>
</dbReference>
<evidence type="ECO:0000256" key="1">
    <source>
        <dbReference type="ARBA" id="ARBA00022801"/>
    </source>
</evidence>
<dbReference type="InterPro" id="IPR006680">
    <property type="entry name" value="Amidohydro-rel"/>
</dbReference>
<gene>
    <name evidence="3" type="ORF">VSDG_04037</name>
</gene>
<dbReference type="InterPro" id="IPR011059">
    <property type="entry name" value="Metal-dep_hydrolase_composite"/>
</dbReference>
<evidence type="ECO:0000313" key="4">
    <source>
        <dbReference type="Proteomes" id="UP000284375"/>
    </source>
</evidence>
<dbReference type="InterPro" id="IPR032466">
    <property type="entry name" value="Metal_Hydrolase"/>
</dbReference>
<organism evidence="3 4">
    <name type="scientific">Cytospora chrysosperma</name>
    <name type="common">Cytospora canker fungus</name>
    <name type="synonym">Sphaeria chrysosperma</name>
    <dbReference type="NCBI Taxonomy" id="252740"/>
    <lineage>
        <taxon>Eukaryota</taxon>
        <taxon>Fungi</taxon>
        <taxon>Dikarya</taxon>
        <taxon>Ascomycota</taxon>
        <taxon>Pezizomycotina</taxon>
        <taxon>Sordariomycetes</taxon>
        <taxon>Sordariomycetidae</taxon>
        <taxon>Diaporthales</taxon>
        <taxon>Cytosporaceae</taxon>
        <taxon>Cytospora</taxon>
    </lineage>
</organism>
<accession>A0A423W7E3</accession>
<feature type="domain" description="Amidohydrolase-related" evidence="2">
    <location>
        <begin position="61"/>
        <end position="433"/>
    </location>
</feature>